<sequence>MPFNEVGLRWKLSIAKRRVSIGLCQIDSDWLELLCLSELPFLSLTTNTMFEEIEPLNLFVPVESDSKL</sequence>
<dbReference type="EMBL" id="QQZZ01000130">
    <property type="protein sequence ID" value="RMZ39464.1"/>
    <property type="molecule type" value="Genomic_DNA"/>
</dbReference>
<dbReference type="AlphaFoldDB" id="A0AB74BYE2"/>
<proteinExistence type="predicted"/>
<accession>A0AB74BYE2</accession>
<gene>
    <name evidence="1" type="ORF">CA14_010049</name>
</gene>
<reference evidence="1 2" key="1">
    <citation type="submission" date="2018-07" db="EMBL/GenBank/DDBJ databases">
        <title>Identification of spontaneous genetic mutation associated with occurrence of a yellow conidial color mutant of Aspergillus flavus.</title>
        <authorList>
            <person name="Chang P.-K."/>
            <person name="Mack B.M."/>
            <person name="Scharfenstein L."/>
            <person name="Gilbert M.K."/>
        </authorList>
    </citation>
    <scope>NUCLEOTIDE SEQUENCE [LARGE SCALE GENOMIC DNA]</scope>
    <source>
        <strain evidence="1 2">CA14</strain>
    </source>
</reference>
<name>A0AB74BYE2_ASPFL</name>
<evidence type="ECO:0000313" key="1">
    <source>
        <dbReference type="EMBL" id="RMZ39464.1"/>
    </source>
</evidence>
<protein>
    <submittedName>
        <fullName evidence="1">Glucan endo-1</fullName>
    </submittedName>
</protein>
<organism evidence="1 2">
    <name type="scientific">Aspergillus flavus</name>
    <dbReference type="NCBI Taxonomy" id="5059"/>
    <lineage>
        <taxon>Eukaryota</taxon>
        <taxon>Fungi</taxon>
        <taxon>Dikarya</taxon>
        <taxon>Ascomycota</taxon>
        <taxon>Pezizomycotina</taxon>
        <taxon>Eurotiomycetes</taxon>
        <taxon>Eurotiomycetidae</taxon>
        <taxon>Eurotiales</taxon>
        <taxon>Aspergillaceae</taxon>
        <taxon>Aspergillus</taxon>
        <taxon>Aspergillus subgen. Circumdati</taxon>
    </lineage>
</organism>
<dbReference type="Proteomes" id="UP000275480">
    <property type="component" value="Unassembled WGS sequence"/>
</dbReference>
<evidence type="ECO:0000313" key="2">
    <source>
        <dbReference type="Proteomes" id="UP000275480"/>
    </source>
</evidence>
<comment type="caution">
    <text evidence="1">The sequence shown here is derived from an EMBL/GenBank/DDBJ whole genome shotgun (WGS) entry which is preliminary data.</text>
</comment>